<comment type="similarity">
    <text evidence="2">Belongs to the Golgi pH regulator (TC 1.A.38) family.</text>
</comment>
<feature type="transmembrane region" description="Helical" evidence="10">
    <location>
        <begin position="291"/>
        <end position="313"/>
    </location>
</feature>
<name>A0A0K2UW70_LEPSM</name>
<comment type="subcellular location">
    <subcellularLocation>
        <location evidence="1">Membrane</location>
        <topology evidence="1">Multi-pass membrane protein</topology>
    </subcellularLocation>
</comment>
<dbReference type="GO" id="GO:0032580">
    <property type="term" value="C:Golgi cisterna membrane"/>
    <property type="evidence" value="ECO:0007669"/>
    <property type="project" value="TreeGrafter"/>
</dbReference>
<comment type="catalytic activity">
    <reaction evidence="6">
        <text>iodide(out) = iodide(in)</text>
        <dbReference type="Rhea" id="RHEA:66324"/>
        <dbReference type="ChEBI" id="CHEBI:16382"/>
    </reaction>
</comment>
<dbReference type="KEGG" id="lsm:121127427"/>
<feature type="transmembrane region" description="Helical" evidence="10">
    <location>
        <begin position="349"/>
        <end position="373"/>
    </location>
</feature>
<keyword evidence="4 10" id="KW-1133">Transmembrane helix</keyword>
<dbReference type="InterPro" id="IPR015672">
    <property type="entry name" value="GPHR/GTG"/>
</dbReference>
<evidence type="ECO:0000256" key="8">
    <source>
        <dbReference type="ARBA" id="ARBA00044702"/>
    </source>
</evidence>
<feature type="domain" description="Golgi pH regulator conserved" evidence="12">
    <location>
        <begin position="144"/>
        <end position="209"/>
    </location>
</feature>
<evidence type="ECO:0000259" key="11">
    <source>
        <dbReference type="Pfam" id="PF12430"/>
    </source>
</evidence>
<dbReference type="PANTHER" id="PTHR15948:SF0">
    <property type="entry name" value="GOLGI PH REGULATOR A-RELATED"/>
    <property type="match status" value="1"/>
</dbReference>
<dbReference type="InterPro" id="IPR025969">
    <property type="entry name" value="ABA_GPCR_dom"/>
</dbReference>
<dbReference type="GO" id="GO:0051452">
    <property type="term" value="P:intracellular pH reduction"/>
    <property type="evidence" value="ECO:0007669"/>
    <property type="project" value="TreeGrafter"/>
</dbReference>
<reference evidence="13" key="1">
    <citation type="submission" date="2014-05" db="EMBL/GenBank/DDBJ databases">
        <authorList>
            <person name="Chronopoulou M."/>
        </authorList>
    </citation>
    <scope>NUCLEOTIDE SEQUENCE</scope>
    <source>
        <tissue evidence="13">Whole organism</tissue>
    </source>
</reference>
<feature type="transmembrane region" description="Helical" evidence="10">
    <location>
        <begin position="111"/>
        <end position="129"/>
    </location>
</feature>
<evidence type="ECO:0000256" key="4">
    <source>
        <dbReference type="ARBA" id="ARBA00022989"/>
    </source>
</evidence>
<dbReference type="CTD" id="36682"/>
<dbReference type="Pfam" id="PF12430">
    <property type="entry name" value="ABA_GPCR"/>
    <property type="match status" value="1"/>
</dbReference>
<evidence type="ECO:0000256" key="7">
    <source>
        <dbReference type="ARBA" id="ARBA00035085"/>
    </source>
</evidence>
<dbReference type="GeneID" id="121127427"/>
<evidence type="ECO:0000256" key="9">
    <source>
        <dbReference type="SAM" id="Coils"/>
    </source>
</evidence>
<evidence type="ECO:0000256" key="2">
    <source>
        <dbReference type="ARBA" id="ARBA00009478"/>
    </source>
</evidence>
<evidence type="ECO:0000256" key="6">
    <source>
        <dbReference type="ARBA" id="ARBA00024145"/>
    </source>
</evidence>
<feature type="transmembrane region" description="Helical" evidence="10">
    <location>
        <begin position="428"/>
        <end position="448"/>
    </location>
</feature>
<feature type="domain" description="Abscisic acid G-protein coupled receptor-like" evidence="11">
    <location>
        <begin position="281"/>
        <end position="449"/>
    </location>
</feature>
<feature type="transmembrane region" description="Helical" evidence="10">
    <location>
        <begin position="75"/>
        <end position="99"/>
    </location>
</feature>
<evidence type="ECO:0000259" key="12">
    <source>
        <dbReference type="Pfam" id="PF12537"/>
    </source>
</evidence>
<evidence type="ECO:0000256" key="5">
    <source>
        <dbReference type="ARBA" id="ARBA00023136"/>
    </source>
</evidence>
<keyword evidence="5 10" id="KW-0472">Membrane</keyword>
<keyword evidence="3 10" id="KW-0812">Transmembrane</keyword>
<feature type="transmembrane region" description="Helical" evidence="10">
    <location>
        <begin position="42"/>
        <end position="63"/>
    </location>
</feature>
<dbReference type="PANTHER" id="PTHR15948">
    <property type="entry name" value="G-PROTEIN COUPLED RECEPTOR 89-RELATED"/>
    <property type="match status" value="1"/>
</dbReference>
<proteinExistence type="inferred from homology"/>
<feature type="transmembrane region" description="Helical" evidence="10">
    <location>
        <begin position="12"/>
        <end position="30"/>
    </location>
</feature>
<evidence type="ECO:0000256" key="1">
    <source>
        <dbReference type="ARBA" id="ARBA00004141"/>
    </source>
</evidence>
<keyword evidence="9" id="KW-0175">Coiled coil</keyword>
<feature type="transmembrane region" description="Helical" evidence="10">
    <location>
        <begin position="379"/>
        <end position="401"/>
    </location>
</feature>
<sequence>MTLLWDSLQVLGTQLIFFVIGWIFFVKKLFVDYELHHKLVQLIFCINFALSCTMFELIIFEIIDHLERSSRYFHWYLSLYLMLFMVIILIPFYLVYFLLHNASRYISDQWLKPLSFFTWGCYITIFWKIGDPFPIHNPKHGVLSVETCVSRVGVIGVTIMALLSGFGAVSYPYTSMAMFMRQVTLSDIHQIEKKLTQTLDQVLAKKKRICLAEREKARQLLEGQSRNGWWDRMKQYTTTFTDSVEDVKRLQQDVDALEELSRHLFLELHDLQNMRERNEWAKTLQGRYFNVLGYFFSLYCTWKIFISTVNIVFDRVGKVDPITKGMEIAVIWFGLEIDIVFWSQHISFILVGAIVVTSTRGLLLTMSKFFIWISSPKSSNFIVLFLSQIMGMYFVSMVLLMRMNMPVQYRSIITEVLGELKFNFYHRWFDVMFLVSAVVTILILSLAHKKGTEKNFVD</sequence>
<comment type="catalytic activity">
    <reaction evidence="8">
        <text>fluoride(in) = fluoride(out)</text>
        <dbReference type="Rhea" id="RHEA:76159"/>
        <dbReference type="ChEBI" id="CHEBI:17051"/>
    </reaction>
</comment>
<organism evidence="13">
    <name type="scientific">Lepeophtheirus salmonis</name>
    <name type="common">Salmon louse</name>
    <name type="synonym">Caligus salmonis</name>
    <dbReference type="NCBI Taxonomy" id="72036"/>
    <lineage>
        <taxon>Eukaryota</taxon>
        <taxon>Metazoa</taxon>
        <taxon>Ecdysozoa</taxon>
        <taxon>Arthropoda</taxon>
        <taxon>Crustacea</taxon>
        <taxon>Multicrustacea</taxon>
        <taxon>Hexanauplia</taxon>
        <taxon>Copepoda</taxon>
        <taxon>Siphonostomatoida</taxon>
        <taxon>Caligidae</taxon>
        <taxon>Lepeophtheirus</taxon>
    </lineage>
</organism>
<feature type="coiled-coil region" evidence="9">
    <location>
        <begin position="240"/>
        <end position="267"/>
    </location>
</feature>
<dbReference type="EMBL" id="HACA01024811">
    <property type="protein sequence ID" value="CDW42172.1"/>
    <property type="molecule type" value="Transcribed_RNA"/>
</dbReference>
<evidence type="ECO:0008006" key="14">
    <source>
        <dbReference type="Google" id="ProtNLM"/>
    </source>
</evidence>
<accession>A0A0K2UW70</accession>
<dbReference type="AlphaFoldDB" id="A0A0K2UW70"/>
<dbReference type="OrthoDB" id="264392at2759"/>
<feature type="transmembrane region" description="Helical" evidence="10">
    <location>
        <begin position="149"/>
        <end position="171"/>
    </location>
</feature>
<comment type="catalytic activity">
    <reaction evidence="7">
        <text>bromide(in) = bromide(out)</text>
        <dbReference type="Rhea" id="RHEA:75383"/>
        <dbReference type="ChEBI" id="CHEBI:15858"/>
    </reaction>
</comment>
<dbReference type="Pfam" id="PF12537">
    <property type="entry name" value="GPHR_N"/>
    <property type="match status" value="1"/>
</dbReference>
<evidence type="ECO:0000256" key="10">
    <source>
        <dbReference type="SAM" id="Phobius"/>
    </source>
</evidence>
<evidence type="ECO:0000256" key="3">
    <source>
        <dbReference type="ARBA" id="ARBA00022692"/>
    </source>
</evidence>
<dbReference type="RefSeq" id="XP_040578700.1">
    <property type="nucleotide sequence ID" value="XM_040722766.2"/>
</dbReference>
<protein>
    <recommendedName>
        <fullName evidence="14">Golgi pH regulator</fullName>
    </recommendedName>
</protein>
<dbReference type="InterPro" id="IPR022535">
    <property type="entry name" value="Golgi_pH-regulator_cons_dom"/>
</dbReference>
<dbReference type="GO" id="GO:0008308">
    <property type="term" value="F:voltage-gated monoatomic anion channel activity"/>
    <property type="evidence" value="ECO:0007669"/>
    <property type="project" value="TreeGrafter"/>
</dbReference>
<evidence type="ECO:0000313" key="13">
    <source>
        <dbReference type="EMBL" id="CDW42172.1"/>
    </source>
</evidence>